<evidence type="ECO:0000313" key="3">
    <source>
        <dbReference type="Proteomes" id="UP000029922"/>
    </source>
</evidence>
<name>A0A099TY55_9HELI</name>
<gene>
    <name evidence="2" type="ORF">LS73_007760</name>
    <name evidence="1" type="ORF">NCTC12714_01708</name>
</gene>
<reference evidence="2 3" key="1">
    <citation type="journal article" date="2014" name="Genome Announc.">
        <title>Draft genome sequences of eight enterohepatic helicobacter species isolated from both laboratory and wild rodents.</title>
        <authorList>
            <person name="Sheh A."/>
            <person name="Shen Z."/>
            <person name="Fox J.G."/>
        </authorList>
    </citation>
    <scope>NUCLEOTIDE SEQUENCE [LARGE SCALE GENOMIC DNA]</scope>
    <source>
        <strain evidence="2 3">ST1</strain>
    </source>
</reference>
<reference evidence="1 4" key="2">
    <citation type="submission" date="2018-06" db="EMBL/GenBank/DDBJ databases">
        <authorList>
            <consortium name="Pathogen Informatics"/>
            <person name="Doyle S."/>
        </authorList>
    </citation>
    <scope>NUCLEOTIDE SEQUENCE [LARGE SCALE GENOMIC DNA]</scope>
    <source>
        <strain evidence="1 4">NCTC12714</strain>
    </source>
</reference>
<organism evidence="1 4">
    <name type="scientific">Helicobacter muridarum</name>
    <dbReference type="NCBI Taxonomy" id="216"/>
    <lineage>
        <taxon>Bacteria</taxon>
        <taxon>Pseudomonadati</taxon>
        <taxon>Campylobacterota</taxon>
        <taxon>Epsilonproteobacteria</taxon>
        <taxon>Campylobacterales</taxon>
        <taxon>Helicobacteraceae</taxon>
        <taxon>Helicobacter</taxon>
    </lineage>
</organism>
<dbReference type="AlphaFoldDB" id="A0A099TY55"/>
<keyword evidence="4" id="KW-1185">Reference proteome</keyword>
<dbReference type="Proteomes" id="UP000029922">
    <property type="component" value="Unassembled WGS sequence"/>
</dbReference>
<protein>
    <submittedName>
        <fullName evidence="1">Uncharacterized protein</fullName>
    </submittedName>
</protein>
<dbReference type="RefSeq" id="WP_034558533.1">
    <property type="nucleotide sequence ID" value="NZ_FZML01000024.1"/>
</dbReference>
<evidence type="ECO:0000313" key="1">
    <source>
        <dbReference type="EMBL" id="STQ86897.1"/>
    </source>
</evidence>
<dbReference type="Proteomes" id="UP000255139">
    <property type="component" value="Unassembled WGS sequence"/>
</dbReference>
<evidence type="ECO:0000313" key="2">
    <source>
        <dbReference type="EMBL" id="TLD99147.1"/>
    </source>
</evidence>
<dbReference type="EMBL" id="UGJE01000002">
    <property type="protein sequence ID" value="STQ86897.1"/>
    <property type="molecule type" value="Genomic_DNA"/>
</dbReference>
<accession>A0A099TY55</accession>
<sequence>MNTTFKEPKFDESSFTCPHCGVLAQMDFFIPNEIERAIIDEIMDIESIAQKIDKHILNEGRGREIAS</sequence>
<evidence type="ECO:0000313" key="4">
    <source>
        <dbReference type="Proteomes" id="UP000255139"/>
    </source>
</evidence>
<dbReference type="EMBL" id="JRPD02000020">
    <property type="protein sequence ID" value="TLD99147.1"/>
    <property type="molecule type" value="Genomic_DNA"/>
</dbReference>
<proteinExistence type="predicted"/>